<keyword evidence="2" id="KW-0472">Membrane</keyword>
<evidence type="ECO:0000313" key="3">
    <source>
        <dbReference type="EMBL" id="PVH90880.1"/>
    </source>
</evidence>
<accession>A0A2V1CYS2</accession>
<name>A0A2V1CYS2_9PLEO</name>
<sequence>MPPSKQSVLPEPSVPNETRSEASPDHEPGPFWDLALKIYTKVLALFTSIRLGEKGIPPGYQRIRWTNKRGKRLYDDYVEHEPGALQALQEFLNASAYRTRMTPEGDHTSSPSGLSYTFNSSLAWVHSSNSSDIADQMRKTVGSSRSNYDRKDAELGEMSTRTLHLLSCMEKGGHSVELHQEIITNVTDDRQLFHTLRRSYHEHRGRFRPYWSLRTVHSIHFMKFAYGGRRYIDVRCHDDICENGKPCDCIPPADLVHPIGTEYECYPIPSKLSPPVGQRLMMDFFTDPDGIEPNVTLVTQQLPKRICGELRSQSFGLVEAWGIYYKEDWDWAKIWWVIAIGFFPPSLLFGILWGILKKDIQGAFGVASWWMTGATILVGIVGTCTWTL</sequence>
<feature type="transmembrane region" description="Helical" evidence="2">
    <location>
        <begin position="334"/>
        <end position="356"/>
    </location>
</feature>
<feature type="compositionally biased region" description="Basic and acidic residues" evidence="1">
    <location>
        <begin position="18"/>
        <end position="27"/>
    </location>
</feature>
<keyword evidence="2" id="KW-0812">Transmembrane</keyword>
<dbReference type="OrthoDB" id="5355526at2759"/>
<gene>
    <name evidence="3" type="ORF">DM02DRAFT_546931</name>
</gene>
<dbReference type="AlphaFoldDB" id="A0A2V1CYS2"/>
<feature type="transmembrane region" description="Helical" evidence="2">
    <location>
        <begin position="368"/>
        <end position="387"/>
    </location>
</feature>
<dbReference type="Proteomes" id="UP000244855">
    <property type="component" value="Unassembled WGS sequence"/>
</dbReference>
<evidence type="ECO:0000256" key="2">
    <source>
        <dbReference type="SAM" id="Phobius"/>
    </source>
</evidence>
<reference evidence="3 4" key="1">
    <citation type="journal article" date="2018" name="Sci. Rep.">
        <title>Comparative genomics provides insights into the lifestyle and reveals functional heterogeneity of dark septate endophytic fungi.</title>
        <authorList>
            <person name="Knapp D.G."/>
            <person name="Nemeth J.B."/>
            <person name="Barry K."/>
            <person name="Hainaut M."/>
            <person name="Henrissat B."/>
            <person name="Johnson J."/>
            <person name="Kuo A."/>
            <person name="Lim J.H.P."/>
            <person name="Lipzen A."/>
            <person name="Nolan M."/>
            <person name="Ohm R.A."/>
            <person name="Tamas L."/>
            <person name="Grigoriev I.V."/>
            <person name="Spatafora J.W."/>
            <person name="Nagy L.G."/>
            <person name="Kovacs G.M."/>
        </authorList>
    </citation>
    <scope>NUCLEOTIDE SEQUENCE [LARGE SCALE GENOMIC DNA]</scope>
    <source>
        <strain evidence="3 4">DSE2036</strain>
    </source>
</reference>
<dbReference type="EMBL" id="KZ806058">
    <property type="protein sequence ID" value="PVH90880.1"/>
    <property type="molecule type" value="Genomic_DNA"/>
</dbReference>
<evidence type="ECO:0000313" key="4">
    <source>
        <dbReference type="Proteomes" id="UP000244855"/>
    </source>
</evidence>
<feature type="region of interest" description="Disordered" evidence="1">
    <location>
        <begin position="1"/>
        <end position="27"/>
    </location>
</feature>
<proteinExistence type="predicted"/>
<organism evidence="3 4">
    <name type="scientific">Periconia macrospinosa</name>
    <dbReference type="NCBI Taxonomy" id="97972"/>
    <lineage>
        <taxon>Eukaryota</taxon>
        <taxon>Fungi</taxon>
        <taxon>Dikarya</taxon>
        <taxon>Ascomycota</taxon>
        <taxon>Pezizomycotina</taxon>
        <taxon>Dothideomycetes</taxon>
        <taxon>Pleosporomycetidae</taxon>
        <taxon>Pleosporales</taxon>
        <taxon>Massarineae</taxon>
        <taxon>Periconiaceae</taxon>
        <taxon>Periconia</taxon>
    </lineage>
</organism>
<evidence type="ECO:0000256" key="1">
    <source>
        <dbReference type="SAM" id="MobiDB-lite"/>
    </source>
</evidence>
<keyword evidence="2" id="KW-1133">Transmembrane helix</keyword>
<protein>
    <submittedName>
        <fullName evidence="3">Uncharacterized protein</fullName>
    </submittedName>
</protein>
<keyword evidence="4" id="KW-1185">Reference proteome</keyword>